<proteinExistence type="predicted"/>
<name>A0ACC2BYA2_DIPCM</name>
<sequence>MAMELRFSAPKSAASHTFLHHHPSSNPMAITHIHYLHFSQSKSVIVREKREKRSSIMNWMVKAASEGTSIVQEGDWGEPISLGTAKLPPDVDLQKLETLLFQWGNSLTQNAYLPLPAPIRVDKVDYGVRLGYIKVTAGVIESLVHIDILVLPATANSQAMFRAVRNGRLKDMVPPGEPVIMQSLLQALKTSIDLART</sequence>
<gene>
    <name evidence="1" type="ORF">O6H91_12G002400</name>
</gene>
<comment type="caution">
    <text evidence="1">The sequence shown here is derived from an EMBL/GenBank/DDBJ whole genome shotgun (WGS) entry which is preliminary data.</text>
</comment>
<dbReference type="EMBL" id="CM055103">
    <property type="protein sequence ID" value="KAJ7534753.1"/>
    <property type="molecule type" value="Genomic_DNA"/>
</dbReference>
<reference evidence="2" key="1">
    <citation type="journal article" date="2024" name="Proc. Natl. Acad. Sci. U.S.A.">
        <title>Extraordinary preservation of gene collinearity over three hundred million years revealed in homosporous lycophytes.</title>
        <authorList>
            <person name="Li C."/>
            <person name="Wickell D."/>
            <person name="Kuo L.Y."/>
            <person name="Chen X."/>
            <person name="Nie B."/>
            <person name="Liao X."/>
            <person name="Peng D."/>
            <person name="Ji J."/>
            <person name="Jenkins J."/>
            <person name="Williams M."/>
            <person name="Shu S."/>
            <person name="Plott C."/>
            <person name="Barry K."/>
            <person name="Rajasekar S."/>
            <person name="Grimwood J."/>
            <person name="Han X."/>
            <person name="Sun S."/>
            <person name="Hou Z."/>
            <person name="He W."/>
            <person name="Dai G."/>
            <person name="Sun C."/>
            <person name="Schmutz J."/>
            <person name="Leebens-Mack J.H."/>
            <person name="Li F.W."/>
            <person name="Wang L."/>
        </authorList>
    </citation>
    <scope>NUCLEOTIDE SEQUENCE [LARGE SCALE GENOMIC DNA]</scope>
    <source>
        <strain evidence="2">cv. PW_Plant_1</strain>
    </source>
</reference>
<organism evidence="1 2">
    <name type="scientific">Diphasiastrum complanatum</name>
    <name type="common">Issler's clubmoss</name>
    <name type="synonym">Lycopodium complanatum</name>
    <dbReference type="NCBI Taxonomy" id="34168"/>
    <lineage>
        <taxon>Eukaryota</taxon>
        <taxon>Viridiplantae</taxon>
        <taxon>Streptophyta</taxon>
        <taxon>Embryophyta</taxon>
        <taxon>Tracheophyta</taxon>
        <taxon>Lycopodiopsida</taxon>
        <taxon>Lycopodiales</taxon>
        <taxon>Lycopodiaceae</taxon>
        <taxon>Lycopodioideae</taxon>
        <taxon>Diphasiastrum</taxon>
    </lineage>
</organism>
<evidence type="ECO:0000313" key="1">
    <source>
        <dbReference type="EMBL" id="KAJ7534753.1"/>
    </source>
</evidence>
<protein>
    <submittedName>
        <fullName evidence="1">Uncharacterized protein</fullName>
    </submittedName>
</protein>
<accession>A0ACC2BYA2</accession>
<dbReference type="Proteomes" id="UP001162992">
    <property type="component" value="Chromosome 12"/>
</dbReference>
<keyword evidence="2" id="KW-1185">Reference proteome</keyword>
<evidence type="ECO:0000313" key="2">
    <source>
        <dbReference type="Proteomes" id="UP001162992"/>
    </source>
</evidence>